<evidence type="ECO:0000256" key="6">
    <source>
        <dbReference type="ARBA" id="ARBA00023125"/>
    </source>
</evidence>
<dbReference type="CDD" id="cd18807">
    <property type="entry name" value="SF1_C_UvrD"/>
    <property type="match status" value="1"/>
</dbReference>
<dbReference type="InterPro" id="IPR000212">
    <property type="entry name" value="DNA_helicase_UvrD/REP"/>
</dbReference>
<comment type="caution">
    <text evidence="14">The sequence shown here is derived from an EMBL/GenBank/DDBJ whole genome shotgun (WGS) entry which is preliminary data.</text>
</comment>
<dbReference type="PANTHER" id="PTHR11070">
    <property type="entry name" value="UVRD / RECB / PCRA DNA HELICASE FAMILY MEMBER"/>
    <property type="match status" value="1"/>
</dbReference>
<feature type="domain" description="UvrD-like helicase ATP-binding" evidence="12">
    <location>
        <begin position="5"/>
        <end position="273"/>
    </location>
</feature>
<keyword evidence="2 11" id="KW-0547">Nucleotide-binding</keyword>
<gene>
    <name evidence="14" type="ORF">ENU66_07920</name>
</gene>
<accession>A0A7V4E4S1</accession>
<evidence type="ECO:0000256" key="2">
    <source>
        <dbReference type="ARBA" id="ARBA00022741"/>
    </source>
</evidence>
<name>A0A7V4E4S1_UNCW3</name>
<dbReference type="GO" id="GO:0005524">
    <property type="term" value="F:ATP binding"/>
    <property type="evidence" value="ECO:0007669"/>
    <property type="project" value="UniProtKB-UniRule"/>
</dbReference>
<dbReference type="GO" id="GO:0016787">
    <property type="term" value="F:hydrolase activity"/>
    <property type="evidence" value="ECO:0007669"/>
    <property type="project" value="UniProtKB-UniRule"/>
</dbReference>
<dbReference type="Gene3D" id="1.10.10.160">
    <property type="match status" value="1"/>
</dbReference>
<comment type="catalytic activity">
    <reaction evidence="10">
        <text>ATP + H2O = ADP + phosphate + H(+)</text>
        <dbReference type="Rhea" id="RHEA:13065"/>
        <dbReference type="ChEBI" id="CHEBI:15377"/>
        <dbReference type="ChEBI" id="CHEBI:15378"/>
        <dbReference type="ChEBI" id="CHEBI:30616"/>
        <dbReference type="ChEBI" id="CHEBI:43474"/>
        <dbReference type="ChEBI" id="CHEBI:456216"/>
        <dbReference type="EC" id="5.6.2.4"/>
    </reaction>
</comment>
<comment type="similarity">
    <text evidence="1">Belongs to the helicase family. UvrD subfamily.</text>
</comment>
<sequence>MDLLKGLNERQREAVTIEGGPVLVIAGAGSGKTRVLTHRVAYLIGVKGVPPHRIFVATFTNKAADEMKERIKNLIGADIRDLWIGTFHSLCARILRQEIERLGTYTRYFTILDRDDQKKVLKEILGDIGKEGSKLESFVEKISRYKTGLLITEDQFFLTIYKHYSKKLMEYNALDFDDLLILPLKIFNEFPEVLEYYSTKFKHILVDEYQDTNHEQYLLIKALSRIHQNVFVVGDEDQSIYSFRGADIQNILNFEKDFPDCKVIKLEQNYRSTQKILYAASTVIRNNRYRIGKNLWTLNPPGENLVIIETNDEDEEAEKVVEIIKSLKRPLGDFLILYRINAQSRALESALQKSGINYKIVGGIKFYERKEIKDILSYLKFLVNPKDSLSLERIINIPPRGIGQETLKILKDRSMELDLPLFEVIKSHKELDLNPRIHNALDNFVTLIETLMSKVSELSAYEMVSFLVDEIHYYDYLLRSYDPEKAQEKIENVKELMGEIRKFSEENARTLTDYVLMVSLRSDIDEYNASPDFVTLMTVHNAKGLEFPVVIITGLEESIFPHFRSKDNPIELEEERRLFHVALTRAKEKVYITYAKSRYLRRGYLEPSRFIYELPEDVVDFVGKSEVETIIEKYHFKERKRGEFEPGDLVHHQIFGMGKVVEVYEDKIKVNFFKVGLKTLVLEYAKLERVE</sequence>
<dbReference type="GO" id="GO:0005829">
    <property type="term" value="C:cytosol"/>
    <property type="evidence" value="ECO:0007669"/>
    <property type="project" value="TreeGrafter"/>
</dbReference>
<keyword evidence="6" id="KW-0238">DNA-binding</keyword>
<dbReference type="GO" id="GO:0003677">
    <property type="term" value="F:DNA binding"/>
    <property type="evidence" value="ECO:0007669"/>
    <property type="project" value="UniProtKB-KW"/>
</dbReference>
<keyword evidence="5 11" id="KW-0067">ATP-binding</keyword>
<dbReference type="PROSITE" id="PS51217">
    <property type="entry name" value="UVRD_HELICASE_CTER"/>
    <property type="match status" value="1"/>
</dbReference>
<proteinExistence type="inferred from homology"/>
<feature type="domain" description="UvrD-like helicase C-terminal" evidence="13">
    <location>
        <begin position="274"/>
        <end position="544"/>
    </location>
</feature>
<dbReference type="GO" id="GO:0033202">
    <property type="term" value="C:DNA helicase complex"/>
    <property type="evidence" value="ECO:0007669"/>
    <property type="project" value="TreeGrafter"/>
</dbReference>
<dbReference type="Gene3D" id="3.40.50.300">
    <property type="entry name" value="P-loop containing nucleotide triphosphate hydrolases"/>
    <property type="match status" value="2"/>
</dbReference>
<keyword evidence="3 11" id="KW-0378">Hydrolase</keyword>
<feature type="binding site" evidence="11">
    <location>
        <begin position="26"/>
        <end position="33"/>
    </location>
    <ligand>
        <name>ATP</name>
        <dbReference type="ChEBI" id="CHEBI:30616"/>
    </ligand>
</feature>
<dbReference type="GO" id="GO:0043138">
    <property type="term" value="F:3'-5' DNA helicase activity"/>
    <property type="evidence" value="ECO:0007669"/>
    <property type="project" value="UniProtKB-EC"/>
</dbReference>
<comment type="catalytic activity">
    <reaction evidence="8">
        <text>Couples ATP hydrolysis with the unwinding of duplex DNA by translocating in the 3'-5' direction.</text>
        <dbReference type="EC" id="5.6.2.4"/>
    </reaction>
</comment>
<dbReference type="InterPro" id="IPR014017">
    <property type="entry name" value="DNA_helicase_UvrD-like_C"/>
</dbReference>
<evidence type="ECO:0000256" key="1">
    <source>
        <dbReference type="ARBA" id="ARBA00009922"/>
    </source>
</evidence>
<dbReference type="InterPro" id="IPR014016">
    <property type="entry name" value="UvrD-like_ATP-bd"/>
</dbReference>
<dbReference type="CDD" id="cd17932">
    <property type="entry name" value="DEXQc_UvrD"/>
    <property type="match status" value="1"/>
</dbReference>
<dbReference type="GO" id="GO:0000725">
    <property type="term" value="P:recombinational repair"/>
    <property type="evidence" value="ECO:0007669"/>
    <property type="project" value="TreeGrafter"/>
</dbReference>
<keyword evidence="7" id="KW-0413">Isomerase</keyword>
<reference evidence="14" key="1">
    <citation type="journal article" date="2020" name="mSystems">
        <title>Genome- and Community-Level Interaction Insights into Carbon Utilization and Element Cycling Functions of Hydrothermarchaeota in Hydrothermal Sediment.</title>
        <authorList>
            <person name="Zhou Z."/>
            <person name="Liu Y."/>
            <person name="Xu W."/>
            <person name="Pan J."/>
            <person name="Luo Z.H."/>
            <person name="Li M."/>
        </authorList>
    </citation>
    <scope>NUCLEOTIDE SEQUENCE [LARGE SCALE GENOMIC DNA]</scope>
    <source>
        <strain evidence="14">SpSt-69</strain>
    </source>
</reference>
<evidence type="ECO:0000256" key="8">
    <source>
        <dbReference type="ARBA" id="ARBA00034617"/>
    </source>
</evidence>
<evidence type="ECO:0000256" key="11">
    <source>
        <dbReference type="PROSITE-ProRule" id="PRU00560"/>
    </source>
</evidence>
<protein>
    <recommendedName>
        <fullName evidence="9">DNA 3'-5' helicase</fullName>
        <ecNumber evidence="9">5.6.2.4</ecNumber>
    </recommendedName>
</protein>
<evidence type="ECO:0000313" key="14">
    <source>
        <dbReference type="EMBL" id="HGL18237.1"/>
    </source>
</evidence>
<dbReference type="InterPro" id="IPR013986">
    <property type="entry name" value="DExx_box_DNA_helicase_dom_sf"/>
</dbReference>
<dbReference type="Gene3D" id="1.10.486.10">
    <property type="entry name" value="PCRA, domain 4"/>
    <property type="match status" value="1"/>
</dbReference>
<evidence type="ECO:0000256" key="7">
    <source>
        <dbReference type="ARBA" id="ARBA00023235"/>
    </source>
</evidence>
<dbReference type="PANTHER" id="PTHR11070:SF2">
    <property type="entry name" value="ATP-DEPENDENT DNA HELICASE SRS2"/>
    <property type="match status" value="1"/>
</dbReference>
<evidence type="ECO:0000259" key="13">
    <source>
        <dbReference type="PROSITE" id="PS51217"/>
    </source>
</evidence>
<dbReference type="Pfam" id="PF13361">
    <property type="entry name" value="UvrD_C"/>
    <property type="match status" value="1"/>
</dbReference>
<evidence type="ECO:0000256" key="10">
    <source>
        <dbReference type="ARBA" id="ARBA00048988"/>
    </source>
</evidence>
<dbReference type="PROSITE" id="PS51198">
    <property type="entry name" value="UVRD_HELICASE_ATP_BIND"/>
    <property type="match status" value="1"/>
</dbReference>
<evidence type="ECO:0000256" key="9">
    <source>
        <dbReference type="ARBA" id="ARBA00034808"/>
    </source>
</evidence>
<dbReference type="InterPro" id="IPR027417">
    <property type="entry name" value="P-loop_NTPase"/>
</dbReference>
<evidence type="ECO:0000256" key="4">
    <source>
        <dbReference type="ARBA" id="ARBA00022806"/>
    </source>
</evidence>
<dbReference type="EC" id="5.6.2.4" evidence="9"/>
<evidence type="ECO:0000259" key="12">
    <source>
        <dbReference type="PROSITE" id="PS51198"/>
    </source>
</evidence>
<keyword evidence="4 11" id="KW-0347">Helicase</keyword>
<dbReference type="EMBL" id="DTDJ01000047">
    <property type="protein sequence ID" value="HGL18237.1"/>
    <property type="molecule type" value="Genomic_DNA"/>
</dbReference>
<dbReference type="SUPFAM" id="SSF52540">
    <property type="entry name" value="P-loop containing nucleoside triphosphate hydrolases"/>
    <property type="match status" value="1"/>
</dbReference>
<evidence type="ECO:0000256" key="5">
    <source>
        <dbReference type="ARBA" id="ARBA00022840"/>
    </source>
</evidence>
<evidence type="ECO:0000256" key="3">
    <source>
        <dbReference type="ARBA" id="ARBA00022801"/>
    </source>
</evidence>
<dbReference type="Pfam" id="PF00580">
    <property type="entry name" value="UvrD-helicase"/>
    <property type="match status" value="1"/>
</dbReference>
<dbReference type="AlphaFoldDB" id="A0A7V4E4S1"/>
<organism evidence="14">
    <name type="scientific">candidate division WOR-3 bacterium</name>
    <dbReference type="NCBI Taxonomy" id="2052148"/>
    <lineage>
        <taxon>Bacteria</taxon>
        <taxon>Bacteria division WOR-3</taxon>
    </lineage>
</organism>